<keyword evidence="1" id="KW-1133">Transmembrane helix</keyword>
<feature type="transmembrane region" description="Helical" evidence="1">
    <location>
        <begin position="139"/>
        <end position="160"/>
    </location>
</feature>
<name>A0A4Y9YU11_9AGAM</name>
<sequence length="385" mass="42793">MLVMCGHDYYMATIGGLWAETIFYGLYVAIFIQSIILLVTRRRNKYFLLTSIAMFILCTIHLVIDFLKVILAPAVVSNSICTGVACLACGGNTQERLDQVLIQNLLAPIGASIVTVVQFLAQGLLIYRCIVIWKDRQWVALFPSVFLIASTGICFVKIYAEAEIYRIRRSSPLSLPTPPLRWTHLNNLVIVLESARVALVLMTNLTTTTFISLRIWQISRELEAIVGKRAGARYYYSIAIVLESGAIYCIPLIIDVIVSFAKPALSSLPNGISSQFMGIAPTLIIVRVGMGKEIRMPTASMHLSNVSEILTPASRGLGRSDHDFDMDACETQAGISRQWSKASGSKYSEWDVASRPEKALTADIQFGRYRHSQEEIHRHSRAVSV</sequence>
<feature type="transmembrane region" description="Helical" evidence="1">
    <location>
        <begin position="21"/>
        <end position="39"/>
    </location>
</feature>
<dbReference type="OrthoDB" id="3265563at2759"/>
<dbReference type="AlphaFoldDB" id="A0A4Y9YU11"/>
<feature type="transmembrane region" description="Helical" evidence="1">
    <location>
        <begin position="105"/>
        <end position="127"/>
    </location>
</feature>
<keyword evidence="3" id="KW-1185">Reference proteome</keyword>
<accession>A0A4Y9YU11</accession>
<gene>
    <name evidence="2" type="ORF">EVG20_g5181</name>
</gene>
<feature type="transmembrane region" description="Helical" evidence="1">
    <location>
        <begin position="46"/>
        <end position="64"/>
    </location>
</feature>
<keyword evidence="1" id="KW-0472">Membrane</keyword>
<dbReference type="Proteomes" id="UP000298327">
    <property type="component" value="Unassembled WGS sequence"/>
</dbReference>
<evidence type="ECO:0008006" key="4">
    <source>
        <dbReference type="Google" id="ProtNLM"/>
    </source>
</evidence>
<comment type="caution">
    <text evidence="2">The sequence shown here is derived from an EMBL/GenBank/DDBJ whole genome shotgun (WGS) entry which is preliminary data.</text>
</comment>
<evidence type="ECO:0000256" key="1">
    <source>
        <dbReference type="SAM" id="Phobius"/>
    </source>
</evidence>
<dbReference type="EMBL" id="SEOQ01000296">
    <property type="protein sequence ID" value="TFY65914.1"/>
    <property type="molecule type" value="Genomic_DNA"/>
</dbReference>
<organism evidence="2 3">
    <name type="scientific">Dentipellis fragilis</name>
    <dbReference type="NCBI Taxonomy" id="205917"/>
    <lineage>
        <taxon>Eukaryota</taxon>
        <taxon>Fungi</taxon>
        <taxon>Dikarya</taxon>
        <taxon>Basidiomycota</taxon>
        <taxon>Agaricomycotina</taxon>
        <taxon>Agaricomycetes</taxon>
        <taxon>Russulales</taxon>
        <taxon>Hericiaceae</taxon>
        <taxon>Dentipellis</taxon>
    </lineage>
</organism>
<evidence type="ECO:0000313" key="2">
    <source>
        <dbReference type="EMBL" id="TFY65914.1"/>
    </source>
</evidence>
<feature type="transmembrane region" description="Helical" evidence="1">
    <location>
        <begin position="234"/>
        <end position="260"/>
    </location>
</feature>
<protein>
    <recommendedName>
        <fullName evidence="4">G-protein coupled receptors family 1 profile domain-containing protein</fullName>
    </recommendedName>
</protein>
<feature type="transmembrane region" description="Helical" evidence="1">
    <location>
        <begin position="272"/>
        <end position="290"/>
    </location>
</feature>
<reference evidence="2 3" key="1">
    <citation type="submission" date="2019-02" db="EMBL/GenBank/DDBJ databases">
        <title>Genome sequencing of the rare red list fungi Dentipellis fragilis.</title>
        <authorList>
            <person name="Buettner E."/>
            <person name="Kellner H."/>
        </authorList>
    </citation>
    <scope>NUCLEOTIDE SEQUENCE [LARGE SCALE GENOMIC DNA]</scope>
    <source>
        <strain evidence="2 3">DSM 105465</strain>
    </source>
</reference>
<proteinExistence type="predicted"/>
<evidence type="ECO:0000313" key="3">
    <source>
        <dbReference type="Proteomes" id="UP000298327"/>
    </source>
</evidence>
<keyword evidence="1" id="KW-0812">Transmembrane</keyword>